<organism evidence="1 2">
    <name type="scientific">Symbiodinium microadriaticum</name>
    <name type="common">Dinoflagellate</name>
    <name type="synonym">Zooxanthella microadriatica</name>
    <dbReference type="NCBI Taxonomy" id="2951"/>
    <lineage>
        <taxon>Eukaryota</taxon>
        <taxon>Sar</taxon>
        <taxon>Alveolata</taxon>
        <taxon>Dinophyceae</taxon>
        <taxon>Suessiales</taxon>
        <taxon>Symbiodiniaceae</taxon>
        <taxon>Symbiodinium</taxon>
    </lineage>
</organism>
<dbReference type="AlphaFoldDB" id="A0A1Q9EUN1"/>
<evidence type="ECO:0000313" key="1">
    <source>
        <dbReference type="EMBL" id="OLQ11125.1"/>
    </source>
</evidence>
<sequence length="88" mass="10013">MGILQVLLPVVFIIILLTVSPKYWAAGLGKIEFACLRCGDVLVAPQMPVPDLLYRMYDEDRRALEAPWIFEIWRLQGASQPAMEHART</sequence>
<dbReference type="EMBL" id="LSRX01000065">
    <property type="protein sequence ID" value="OLQ11125.1"/>
    <property type="molecule type" value="Genomic_DNA"/>
</dbReference>
<evidence type="ECO:0000313" key="2">
    <source>
        <dbReference type="Proteomes" id="UP000186817"/>
    </source>
</evidence>
<gene>
    <name evidence="1" type="ORF">AK812_SmicGene5094</name>
</gene>
<comment type="caution">
    <text evidence="1">The sequence shown here is derived from an EMBL/GenBank/DDBJ whole genome shotgun (WGS) entry which is preliminary data.</text>
</comment>
<name>A0A1Q9EUN1_SYMMI</name>
<dbReference type="Proteomes" id="UP000186817">
    <property type="component" value="Unassembled WGS sequence"/>
</dbReference>
<keyword evidence="2" id="KW-1185">Reference proteome</keyword>
<reference evidence="1 2" key="1">
    <citation type="submission" date="2016-02" db="EMBL/GenBank/DDBJ databases">
        <title>Genome analysis of coral dinoflagellate symbionts highlights evolutionary adaptations to a symbiotic lifestyle.</title>
        <authorList>
            <person name="Aranda M."/>
            <person name="Li Y."/>
            <person name="Liew Y.J."/>
            <person name="Baumgarten S."/>
            <person name="Simakov O."/>
            <person name="Wilson M."/>
            <person name="Piel J."/>
            <person name="Ashoor H."/>
            <person name="Bougouffa S."/>
            <person name="Bajic V.B."/>
            <person name="Ryu T."/>
            <person name="Ravasi T."/>
            <person name="Bayer T."/>
            <person name="Micklem G."/>
            <person name="Kim H."/>
            <person name="Bhak J."/>
            <person name="Lajeunesse T.C."/>
            <person name="Voolstra C.R."/>
        </authorList>
    </citation>
    <scope>NUCLEOTIDE SEQUENCE [LARGE SCALE GENOMIC DNA]</scope>
    <source>
        <strain evidence="1 2">CCMP2467</strain>
    </source>
</reference>
<protein>
    <submittedName>
        <fullName evidence="1">Uncharacterized protein</fullName>
    </submittedName>
</protein>
<accession>A0A1Q9EUN1</accession>
<proteinExistence type="predicted"/>